<keyword evidence="9" id="KW-0862">Zinc</keyword>
<keyword evidence="13" id="KW-0234">DNA repair</keyword>
<dbReference type="PANTHER" id="PTHR13710">
    <property type="entry name" value="DNA HELICASE RECQ FAMILY MEMBER"/>
    <property type="match status" value="1"/>
</dbReference>
<evidence type="ECO:0000256" key="11">
    <source>
        <dbReference type="ARBA" id="ARBA00023125"/>
    </source>
</evidence>
<evidence type="ECO:0000256" key="13">
    <source>
        <dbReference type="ARBA" id="ARBA00023204"/>
    </source>
</evidence>
<keyword evidence="7" id="KW-0378">Hydrolase</keyword>
<dbReference type="InterPro" id="IPR001650">
    <property type="entry name" value="Helicase_C-like"/>
</dbReference>
<evidence type="ECO:0000259" key="19">
    <source>
        <dbReference type="PROSITE" id="PS51194"/>
    </source>
</evidence>
<keyword evidence="8 20" id="KW-0347">Helicase</keyword>
<evidence type="ECO:0000256" key="10">
    <source>
        <dbReference type="ARBA" id="ARBA00022840"/>
    </source>
</evidence>
<evidence type="ECO:0000256" key="7">
    <source>
        <dbReference type="ARBA" id="ARBA00022801"/>
    </source>
</evidence>
<proteinExistence type="inferred from homology"/>
<dbReference type="Pfam" id="PF16124">
    <property type="entry name" value="RecQ_Zn_bind"/>
    <property type="match status" value="1"/>
</dbReference>
<dbReference type="InterPro" id="IPR018982">
    <property type="entry name" value="RQC_domain"/>
</dbReference>
<dbReference type="Pfam" id="PF09382">
    <property type="entry name" value="RQC"/>
    <property type="match status" value="1"/>
</dbReference>
<dbReference type="PROSITE" id="PS00690">
    <property type="entry name" value="DEAH_ATP_HELICASE"/>
    <property type="match status" value="1"/>
</dbReference>
<evidence type="ECO:0000256" key="15">
    <source>
        <dbReference type="ARBA" id="ARBA00034617"/>
    </source>
</evidence>
<comment type="cofactor">
    <cofactor evidence="1">
        <name>Mg(2+)</name>
        <dbReference type="ChEBI" id="CHEBI:18420"/>
    </cofactor>
</comment>
<evidence type="ECO:0000259" key="18">
    <source>
        <dbReference type="PROSITE" id="PS51192"/>
    </source>
</evidence>
<evidence type="ECO:0000259" key="17">
    <source>
        <dbReference type="PROSITE" id="PS50967"/>
    </source>
</evidence>
<dbReference type="FunCoup" id="A0A3M0C8V2">
    <property type="interactions" value="366"/>
</dbReference>
<dbReference type="GO" id="GO:0016787">
    <property type="term" value="F:hydrolase activity"/>
    <property type="evidence" value="ECO:0007669"/>
    <property type="project" value="UniProtKB-KW"/>
</dbReference>
<comment type="similarity">
    <text evidence="3">Belongs to the helicase family. RecQ subfamily.</text>
</comment>
<evidence type="ECO:0000256" key="4">
    <source>
        <dbReference type="ARBA" id="ARBA00022723"/>
    </source>
</evidence>
<dbReference type="GO" id="GO:0043138">
    <property type="term" value="F:3'-5' DNA helicase activity"/>
    <property type="evidence" value="ECO:0007669"/>
    <property type="project" value="UniProtKB-EC"/>
</dbReference>
<dbReference type="InterPro" id="IPR004589">
    <property type="entry name" value="DNA_helicase_ATP-dep_RecQ"/>
</dbReference>
<dbReference type="EC" id="5.6.2.4" evidence="16"/>
<dbReference type="GO" id="GO:0005524">
    <property type="term" value="F:ATP binding"/>
    <property type="evidence" value="ECO:0007669"/>
    <property type="project" value="UniProtKB-KW"/>
</dbReference>
<feature type="domain" description="Helicase C-terminal" evidence="19">
    <location>
        <begin position="214"/>
        <end position="361"/>
    </location>
</feature>
<dbReference type="InterPro" id="IPR006293">
    <property type="entry name" value="DNA_helicase_ATP-dep_RecQ_bac"/>
</dbReference>
<evidence type="ECO:0000256" key="2">
    <source>
        <dbReference type="ARBA" id="ARBA00001947"/>
    </source>
</evidence>
<keyword evidence="11" id="KW-0238">DNA-binding</keyword>
<dbReference type="GO" id="GO:0003677">
    <property type="term" value="F:DNA binding"/>
    <property type="evidence" value="ECO:0007669"/>
    <property type="project" value="UniProtKB-KW"/>
</dbReference>
<dbReference type="SMART" id="SM00956">
    <property type="entry name" value="RQC"/>
    <property type="match status" value="1"/>
</dbReference>
<dbReference type="InterPro" id="IPR014001">
    <property type="entry name" value="Helicase_ATP-bd"/>
</dbReference>
<dbReference type="OrthoDB" id="9760034at2"/>
<dbReference type="PANTHER" id="PTHR13710:SF105">
    <property type="entry name" value="ATP-DEPENDENT DNA HELICASE Q1"/>
    <property type="match status" value="1"/>
</dbReference>
<dbReference type="PROSITE" id="PS51194">
    <property type="entry name" value="HELICASE_CTER"/>
    <property type="match status" value="1"/>
</dbReference>
<dbReference type="InParanoid" id="A0A3M0C8V2"/>
<dbReference type="Gene3D" id="1.10.150.80">
    <property type="entry name" value="HRDC domain"/>
    <property type="match status" value="1"/>
</dbReference>
<dbReference type="InterPro" id="IPR002121">
    <property type="entry name" value="HRDC_dom"/>
</dbReference>
<comment type="cofactor">
    <cofactor evidence="2">
        <name>Zn(2+)</name>
        <dbReference type="ChEBI" id="CHEBI:29105"/>
    </cofactor>
</comment>
<dbReference type="SUPFAM" id="SSF46785">
    <property type="entry name" value="Winged helix' DNA-binding domain"/>
    <property type="match status" value="1"/>
</dbReference>
<name>A0A3M0C8V2_9PROT</name>
<dbReference type="CDD" id="cd18794">
    <property type="entry name" value="SF2_C_RecQ"/>
    <property type="match status" value="1"/>
</dbReference>
<keyword evidence="10" id="KW-0067">ATP-binding</keyword>
<dbReference type="NCBIfam" id="TIGR01389">
    <property type="entry name" value="recQ"/>
    <property type="match status" value="1"/>
</dbReference>
<evidence type="ECO:0000313" key="21">
    <source>
        <dbReference type="Proteomes" id="UP000271227"/>
    </source>
</evidence>
<dbReference type="Pfam" id="PF00570">
    <property type="entry name" value="HRDC"/>
    <property type="match status" value="1"/>
</dbReference>
<dbReference type="SMART" id="SM00487">
    <property type="entry name" value="DEXDc"/>
    <property type="match status" value="1"/>
</dbReference>
<dbReference type="Pfam" id="PF00271">
    <property type="entry name" value="Helicase_C"/>
    <property type="match status" value="1"/>
</dbReference>
<dbReference type="GO" id="GO:0030894">
    <property type="term" value="C:replisome"/>
    <property type="evidence" value="ECO:0007669"/>
    <property type="project" value="TreeGrafter"/>
</dbReference>
<dbReference type="FunFam" id="3.40.50.300:FF:000156">
    <property type="entry name" value="ATP-dependent DNA helicase recQ"/>
    <property type="match status" value="1"/>
</dbReference>
<dbReference type="SUPFAM" id="SSF52540">
    <property type="entry name" value="P-loop containing nucleoside triphosphate hydrolases"/>
    <property type="match status" value="1"/>
</dbReference>
<dbReference type="GO" id="GO:0006310">
    <property type="term" value="P:DNA recombination"/>
    <property type="evidence" value="ECO:0007669"/>
    <property type="project" value="UniProtKB-UniRule"/>
</dbReference>
<dbReference type="GO" id="GO:0005737">
    <property type="term" value="C:cytoplasm"/>
    <property type="evidence" value="ECO:0007669"/>
    <property type="project" value="TreeGrafter"/>
</dbReference>
<dbReference type="GO" id="GO:0009378">
    <property type="term" value="F:four-way junction helicase activity"/>
    <property type="evidence" value="ECO:0007669"/>
    <property type="project" value="TreeGrafter"/>
</dbReference>
<keyword evidence="6" id="KW-0227">DNA damage</keyword>
<dbReference type="SUPFAM" id="SSF47819">
    <property type="entry name" value="HRDC-like"/>
    <property type="match status" value="1"/>
</dbReference>
<dbReference type="AlphaFoldDB" id="A0A3M0C8V2"/>
<dbReference type="InterPro" id="IPR010997">
    <property type="entry name" value="HRDC-like_sf"/>
</dbReference>
<evidence type="ECO:0000256" key="12">
    <source>
        <dbReference type="ARBA" id="ARBA00023172"/>
    </source>
</evidence>
<keyword evidence="12" id="KW-0233">DNA recombination</keyword>
<evidence type="ECO:0000256" key="8">
    <source>
        <dbReference type="ARBA" id="ARBA00022806"/>
    </source>
</evidence>
<dbReference type="InterPro" id="IPR044876">
    <property type="entry name" value="HRDC_dom_sf"/>
</dbReference>
<evidence type="ECO:0000256" key="14">
    <source>
        <dbReference type="ARBA" id="ARBA00023235"/>
    </source>
</evidence>
<dbReference type="Gene3D" id="1.10.10.10">
    <property type="entry name" value="Winged helix-like DNA-binding domain superfamily/Winged helix DNA-binding domain"/>
    <property type="match status" value="1"/>
</dbReference>
<evidence type="ECO:0000256" key="5">
    <source>
        <dbReference type="ARBA" id="ARBA00022741"/>
    </source>
</evidence>
<keyword evidence="4" id="KW-0479">Metal-binding</keyword>
<feature type="domain" description="HRDC" evidence="17">
    <location>
        <begin position="519"/>
        <end position="599"/>
    </location>
</feature>
<keyword evidence="5" id="KW-0547">Nucleotide-binding</keyword>
<dbReference type="InterPro" id="IPR027417">
    <property type="entry name" value="P-loop_NTPase"/>
</dbReference>
<accession>A0A3M0C8V2</accession>
<dbReference type="Pfam" id="PF00270">
    <property type="entry name" value="DEAD"/>
    <property type="match status" value="1"/>
</dbReference>
<comment type="catalytic activity">
    <reaction evidence="15">
        <text>Couples ATP hydrolysis with the unwinding of duplex DNA by translocating in the 3'-5' direction.</text>
        <dbReference type="EC" id="5.6.2.4"/>
    </reaction>
</comment>
<dbReference type="InterPro" id="IPR011545">
    <property type="entry name" value="DEAD/DEAH_box_helicase_dom"/>
</dbReference>
<evidence type="ECO:0000256" key="3">
    <source>
        <dbReference type="ARBA" id="ARBA00005446"/>
    </source>
</evidence>
<dbReference type="EMBL" id="REFR01000012">
    <property type="protein sequence ID" value="RMB04790.1"/>
    <property type="molecule type" value="Genomic_DNA"/>
</dbReference>
<dbReference type="SMART" id="SM00341">
    <property type="entry name" value="HRDC"/>
    <property type="match status" value="1"/>
</dbReference>
<keyword evidence="21" id="KW-1185">Reference proteome</keyword>
<dbReference type="SMART" id="SM00490">
    <property type="entry name" value="HELICc"/>
    <property type="match status" value="1"/>
</dbReference>
<organism evidence="20 21">
    <name type="scientific">Eilatimonas milleporae</name>
    <dbReference type="NCBI Taxonomy" id="911205"/>
    <lineage>
        <taxon>Bacteria</taxon>
        <taxon>Pseudomonadati</taxon>
        <taxon>Pseudomonadota</taxon>
        <taxon>Alphaproteobacteria</taxon>
        <taxon>Kordiimonadales</taxon>
        <taxon>Kordiimonadaceae</taxon>
        <taxon>Eilatimonas</taxon>
    </lineage>
</organism>
<dbReference type="PROSITE" id="PS51192">
    <property type="entry name" value="HELICASE_ATP_BIND_1"/>
    <property type="match status" value="1"/>
</dbReference>
<gene>
    <name evidence="20" type="ORF">BXY39_2354</name>
</gene>
<evidence type="ECO:0000256" key="9">
    <source>
        <dbReference type="ARBA" id="ARBA00022833"/>
    </source>
</evidence>
<dbReference type="Proteomes" id="UP000271227">
    <property type="component" value="Unassembled WGS sequence"/>
</dbReference>
<sequence length="601" mass="66259">MSTVLREVFGFSDFRDGQEQVAQALTDGRNVLAVMPTGAGKSLCYQIAALKRPGVTIVVSPLLALMNDQVASLKANGVPAATINSTQSRDEKIAIWKRLTGGTLKLLYLSPEQLLSDRLLNALTRQNVSLFVVDEAHCVSQWGHDFRPEYRRLDALRSKFPGVPVGAFTATADGRTRQEIVEHLHAGDADILVQGFDRPNIRIEVRQRKNAKKQLLSFVGKFEKQQGIVYCLSRSKVEGIAQFLNENGYKALPYHAGMPHEARLDHQERFLAEPGLIMVATIAFGMGIDKPDVRFVLHMDMPGSMEAYYQEMGRAGRDGQPASAMMFYGFDNIRVRRDMIAGSQAGEEKKASEYQRLNALIAFCETATCRRSFLLRYFGEDAGEPCGNCDICLSPPDVYDGTAQARLALTAIDGTGQIYGRTHIIDVLVGSQNRKIVEVGHAGLPFYGQGKTVSPGEWQAVLRQMLAADLIDVDLQYGSLKIRPAGQRILAGDGTVRFLKQTAADPSAPRAKKTAPRVQTEDEALFEHLKSVRRDIARERKVPAYVIFHDAVLASMASLKPQSQDQMLDISGVGPSKCEKYGQIFIDALSAFENGSVFKEV</sequence>
<dbReference type="InterPro" id="IPR032284">
    <property type="entry name" value="RecQ_Zn-bd"/>
</dbReference>
<dbReference type="GO" id="GO:0043590">
    <property type="term" value="C:bacterial nucleoid"/>
    <property type="evidence" value="ECO:0007669"/>
    <property type="project" value="TreeGrafter"/>
</dbReference>
<feature type="domain" description="Helicase ATP-binding" evidence="18">
    <location>
        <begin position="22"/>
        <end position="190"/>
    </location>
</feature>
<evidence type="ECO:0000256" key="6">
    <source>
        <dbReference type="ARBA" id="ARBA00022763"/>
    </source>
</evidence>
<evidence type="ECO:0000256" key="1">
    <source>
        <dbReference type="ARBA" id="ARBA00001946"/>
    </source>
</evidence>
<evidence type="ECO:0000313" key="20">
    <source>
        <dbReference type="EMBL" id="RMB04790.1"/>
    </source>
</evidence>
<dbReference type="GO" id="GO:0046872">
    <property type="term" value="F:metal ion binding"/>
    <property type="evidence" value="ECO:0007669"/>
    <property type="project" value="UniProtKB-KW"/>
</dbReference>
<reference evidence="20 21" key="1">
    <citation type="submission" date="2018-10" db="EMBL/GenBank/DDBJ databases">
        <title>Genomic Encyclopedia of Archaeal and Bacterial Type Strains, Phase II (KMG-II): from individual species to whole genera.</title>
        <authorList>
            <person name="Goeker M."/>
        </authorList>
    </citation>
    <scope>NUCLEOTIDE SEQUENCE [LARGE SCALE GENOMIC DNA]</scope>
    <source>
        <strain evidence="20 21">DSM 25217</strain>
    </source>
</reference>
<dbReference type="NCBIfam" id="TIGR00614">
    <property type="entry name" value="recQ_fam"/>
    <property type="match status" value="1"/>
</dbReference>
<dbReference type="CDD" id="cd17920">
    <property type="entry name" value="DEXHc_RecQ"/>
    <property type="match status" value="1"/>
</dbReference>
<dbReference type="PROSITE" id="PS50967">
    <property type="entry name" value="HRDC"/>
    <property type="match status" value="1"/>
</dbReference>
<dbReference type="InterPro" id="IPR002464">
    <property type="entry name" value="DNA/RNA_helicase_DEAH_CS"/>
</dbReference>
<comment type="caution">
    <text evidence="20">The sequence shown here is derived from an EMBL/GenBank/DDBJ whole genome shotgun (WGS) entry which is preliminary data.</text>
</comment>
<dbReference type="FunFam" id="3.40.50.300:FF:001389">
    <property type="entry name" value="ATP-dependent DNA helicase RecQ"/>
    <property type="match status" value="1"/>
</dbReference>
<keyword evidence="14" id="KW-0413">Isomerase</keyword>
<protein>
    <recommendedName>
        <fullName evidence="16">DNA helicase RecQ</fullName>
        <ecNumber evidence="16">5.6.2.4</ecNumber>
    </recommendedName>
</protein>
<dbReference type="InterPro" id="IPR036390">
    <property type="entry name" value="WH_DNA-bd_sf"/>
</dbReference>
<evidence type="ECO:0000256" key="16">
    <source>
        <dbReference type="NCBIfam" id="TIGR01389"/>
    </source>
</evidence>
<dbReference type="GO" id="GO:0006260">
    <property type="term" value="P:DNA replication"/>
    <property type="evidence" value="ECO:0007669"/>
    <property type="project" value="InterPro"/>
</dbReference>
<dbReference type="InterPro" id="IPR036388">
    <property type="entry name" value="WH-like_DNA-bd_sf"/>
</dbReference>
<dbReference type="GO" id="GO:0006281">
    <property type="term" value="P:DNA repair"/>
    <property type="evidence" value="ECO:0007669"/>
    <property type="project" value="UniProtKB-KW"/>
</dbReference>
<dbReference type="GO" id="GO:0009432">
    <property type="term" value="P:SOS response"/>
    <property type="evidence" value="ECO:0007669"/>
    <property type="project" value="UniProtKB-UniRule"/>
</dbReference>
<dbReference type="Gene3D" id="3.40.50.300">
    <property type="entry name" value="P-loop containing nucleotide triphosphate hydrolases"/>
    <property type="match status" value="2"/>
</dbReference>